<name>A0A9N7UHC2_PLEPL</name>
<dbReference type="Proteomes" id="UP001153269">
    <property type="component" value="Unassembled WGS sequence"/>
</dbReference>
<protein>
    <submittedName>
        <fullName evidence="2">Uncharacterized protein</fullName>
    </submittedName>
</protein>
<proteinExistence type="predicted"/>
<gene>
    <name evidence="2" type="ORF">PLEPLA_LOCUS18781</name>
</gene>
<dbReference type="AlphaFoldDB" id="A0A9N7UHC2"/>
<evidence type="ECO:0000256" key="1">
    <source>
        <dbReference type="SAM" id="MobiDB-lite"/>
    </source>
</evidence>
<accession>A0A9N7UHC2</accession>
<reference evidence="2" key="1">
    <citation type="submission" date="2020-03" db="EMBL/GenBank/DDBJ databases">
        <authorList>
            <person name="Weist P."/>
        </authorList>
    </citation>
    <scope>NUCLEOTIDE SEQUENCE</scope>
</reference>
<dbReference type="EMBL" id="CADEAL010001269">
    <property type="protein sequence ID" value="CAB1430795.1"/>
    <property type="molecule type" value="Genomic_DNA"/>
</dbReference>
<feature type="compositionally biased region" description="Pro residues" evidence="1">
    <location>
        <begin position="58"/>
        <end position="71"/>
    </location>
</feature>
<feature type="compositionally biased region" description="Basic residues" evidence="1">
    <location>
        <begin position="11"/>
        <end position="22"/>
    </location>
</feature>
<evidence type="ECO:0000313" key="3">
    <source>
        <dbReference type="Proteomes" id="UP001153269"/>
    </source>
</evidence>
<keyword evidence="3" id="KW-1185">Reference proteome</keyword>
<comment type="caution">
    <text evidence="2">The sequence shown here is derived from an EMBL/GenBank/DDBJ whole genome shotgun (WGS) entry which is preliminary data.</text>
</comment>
<evidence type="ECO:0000313" key="2">
    <source>
        <dbReference type="EMBL" id="CAB1430795.1"/>
    </source>
</evidence>
<organism evidence="2 3">
    <name type="scientific">Pleuronectes platessa</name>
    <name type="common">European plaice</name>
    <dbReference type="NCBI Taxonomy" id="8262"/>
    <lineage>
        <taxon>Eukaryota</taxon>
        <taxon>Metazoa</taxon>
        <taxon>Chordata</taxon>
        <taxon>Craniata</taxon>
        <taxon>Vertebrata</taxon>
        <taxon>Euteleostomi</taxon>
        <taxon>Actinopterygii</taxon>
        <taxon>Neopterygii</taxon>
        <taxon>Teleostei</taxon>
        <taxon>Neoteleostei</taxon>
        <taxon>Acanthomorphata</taxon>
        <taxon>Carangaria</taxon>
        <taxon>Pleuronectiformes</taxon>
        <taxon>Pleuronectoidei</taxon>
        <taxon>Pleuronectidae</taxon>
        <taxon>Pleuronectes</taxon>
    </lineage>
</organism>
<feature type="region of interest" description="Disordered" evidence="1">
    <location>
        <begin position="1"/>
        <end position="119"/>
    </location>
</feature>
<sequence length="176" mass="18855">MDPTTPPHEPQRRKTQRLRGGKRAAQQGGRSSSLPARPISLMSCRTGHVRDLQRVTAVPPPAHDGLQPPPTTTTTVEEADSRGTPISAAAGRPGRGVTQGLISMLPPPRPARFDNPSKQEDTLIGARGCRLFSSSLHGAARASAMQIRPEKPRRAYGALQTLRASPALSCGRTYEL</sequence>